<dbReference type="Pfam" id="PF26484">
    <property type="entry name" value="WNWW"/>
    <property type="match status" value="1"/>
</dbReference>
<evidence type="ECO:0000313" key="2">
    <source>
        <dbReference type="EMBL" id="SDQ05155.1"/>
    </source>
</evidence>
<evidence type="ECO:0000256" key="1">
    <source>
        <dbReference type="SAM" id="MobiDB-lite"/>
    </source>
</evidence>
<evidence type="ECO:0000313" key="3">
    <source>
        <dbReference type="Proteomes" id="UP000199289"/>
    </source>
</evidence>
<gene>
    <name evidence="2" type="ORF">SAMN05216278_0101</name>
</gene>
<dbReference type="InterPro" id="IPR058716">
    <property type="entry name" value="WNWW_dom-containing"/>
</dbReference>
<name>A0A1H0XQK9_9EURY</name>
<accession>A0A1H0XQK9</accession>
<dbReference type="RefSeq" id="WP_245698646.1">
    <property type="nucleotide sequence ID" value="NZ_FNKQ01000001.1"/>
</dbReference>
<protein>
    <submittedName>
        <fullName evidence="2">Uncharacterized protein</fullName>
    </submittedName>
</protein>
<feature type="compositionally biased region" description="Basic and acidic residues" evidence="1">
    <location>
        <begin position="19"/>
        <end position="50"/>
    </location>
</feature>
<proteinExistence type="predicted"/>
<feature type="region of interest" description="Disordered" evidence="1">
    <location>
        <begin position="19"/>
        <end position="54"/>
    </location>
</feature>
<organism evidence="2 3">
    <name type="scientific">Halopelagius longus</name>
    <dbReference type="NCBI Taxonomy" id="1236180"/>
    <lineage>
        <taxon>Archaea</taxon>
        <taxon>Methanobacteriati</taxon>
        <taxon>Methanobacteriota</taxon>
        <taxon>Stenosarchaea group</taxon>
        <taxon>Halobacteria</taxon>
        <taxon>Halobacteriales</taxon>
        <taxon>Haloferacaceae</taxon>
    </lineage>
</organism>
<dbReference type="AlphaFoldDB" id="A0A1H0XQK9"/>
<dbReference type="EMBL" id="FNKQ01000001">
    <property type="protein sequence ID" value="SDQ05155.1"/>
    <property type="molecule type" value="Genomic_DNA"/>
</dbReference>
<sequence>MSDSPPPLDPEELATELERAFGGSERERSVVARQARDLAESGKPEADRGEPLTVEEVVRQMGDAPEGSGVADRWNWWLGSLEVAYGGYREFQVTRF</sequence>
<dbReference type="Proteomes" id="UP000199289">
    <property type="component" value="Unassembled WGS sequence"/>
</dbReference>
<reference evidence="3" key="1">
    <citation type="submission" date="2016-10" db="EMBL/GenBank/DDBJ databases">
        <authorList>
            <person name="Varghese N."/>
            <person name="Submissions S."/>
        </authorList>
    </citation>
    <scope>NUCLEOTIDE SEQUENCE [LARGE SCALE GENOMIC DNA]</scope>
    <source>
        <strain evidence="3">CGMCC 1.12397</strain>
    </source>
</reference>